<sequence length="353" mass="38987">MKILITGGAGFVGSSLAISLKSSYPDYQIFALDNLKRRGSELNIARLKQAGIDFVHGDIRSKEDFDALPAVDAVIEASAEPSVLAGLDGTPDYLINTNLFGTVNCLNYALKHKASFIFLSTSRVYPIKTIETLNFEEAETRFVLSDDQPVPGVSSRGIAETFPLDGARSLYGTTKLASELIIQEYNEFYGLKTVINRCGVITGPWQMGKVDQGVMVLWIAKHYFEQSLAYIGYGGTGKQTRDMLHIADLYRLVDWQLHNLDQVNGEILNAGGGVDSSASLQELTTICQEVTGKTIPIRQVTENRAADIRLYITDNTKVTQMTGWKPELGIREIVTDITQWLDENRAALEPILK</sequence>
<keyword evidence="4" id="KW-1185">Reference proteome</keyword>
<dbReference type="EMBL" id="QXED01000005">
    <property type="protein sequence ID" value="RIV21126.1"/>
    <property type="molecule type" value="Genomic_DNA"/>
</dbReference>
<comment type="similarity">
    <text evidence="1">Belongs to the NAD(P)-dependent epimerase/dehydratase family.</text>
</comment>
<evidence type="ECO:0000259" key="2">
    <source>
        <dbReference type="Pfam" id="PF01370"/>
    </source>
</evidence>
<evidence type="ECO:0000313" key="4">
    <source>
        <dbReference type="Proteomes" id="UP000283523"/>
    </source>
</evidence>
<organism evidence="3 4">
    <name type="scientific">Fibrisoma montanum</name>
    <dbReference type="NCBI Taxonomy" id="2305895"/>
    <lineage>
        <taxon>Bacteria</taxon>
        <taxon>Pseudomonadati</taxon>
        <taxon>Bacteroidota</taxon>
        <taxon>Cytophagia</taxon>
        <taxon>Cytophagales</taxon>
        <taxon>Spirosomataceae</taxon>
        <taxon>Fibrisoma</taxon>
    </lineage>
</organism>
<reference evidence="3 4" key="1">
    <citation type="submission" date="2018-08" db="EMBL/GenBank/DDBJ databases">
        <title>Fibrisoma montanum sp. nov., isolated from Danxia mountain soil.</title>
        <authorList>
            <person name="Huang Y."/>
        </authorList>
    </citation>
    <scope>NUCLEOTIDE SEQUENCE [LARGE SCALE GENOMIC DNA]</scope>
    <source>
        <strain evidence="3 4">HYT19</strain>
    </source>
</reference>
<dbReference type="PANTHER" id="PTHR43000">
    <property type="entry name" value="DTDP-D-GLUCOSE 4,6-DEHYDRATASE-RELATED"/>
    <property type="match status" value="1"/>
</dbReference>
<proteinExistence type="inferred from homology"/>
<dbReference type="InterPro" id="IPR036291">
    <property type="entry name" value="NAD(P)-bd_dom_sf"/>
</dbReference>
<feature type="domain" description="NAD-dependent epimerase/dehydratase" evidence="2">
    <location>
        <begin position="3"/>
        <end position="271"/>
    </location>
</feature>
<dbReference type="AlphaFoldDB" id="A0A418M5S3"/>
<dbReference type="OrthoDB" id="9811743at2"/>
<protein>
    <submittedName>
        <fullName evidence="3">NAD-dependent epimerase/dehydratase family protein</fullName>
    </submittedName>
</protein>
<accession>A0A418M5S3</accession>
<dbReference type="Gene3D" id="3.40.50.720">
    <property type="entry name" value="NAD(P)-binding Rossmann-like Domain"/>
    <property type="match status" value="1"/>
</dbReference>
<dbReference type="RefSeq" id="WP_119668917.1">
    <property type="nucleotide sequence ID" value="NZ_QXED01000005.1"/>
</dbReference>
<dbReference type="Proteomes" id="UP000283523">
    <property type="component" value="Unassembled WGS sequence"/>
</dbReference>
<comment type="caution">
    <text evidence="3">The sequence shown here is derived from an EMBL/GenBank/DDBJ whole genome shotgun (WGS) entry which is preliminary data.</text>
</comment>
<dbReference type="SUPFAM" id="SSF51735">
    <property type="entry name" value="NAD(P)-binding Rossmann-fold domains"/>
    <property type="match status" value="1"/>
</dbReference>
<dbReference type="Pfam" id="PF01370">
    <property type="entry name" value="Epimerase"/>
    <property type="match status" value="1"/>
</dbReference>
<name>A0A418M5S3_9BACT</name>
<gene>
    <name evidence="3" type="ORF">DYU11_17005</name>
</gene>
<evidence type="ECO:0000313" key="3">
    <source>
        <dbReference type="EMBL" id="RIV21126.1"/>
    </source>
</evidence>
<evidence type="ECO:0000256" key="1">
    <source>
        <dbReference type="ARBA" id="ARBA00007637"/>
    </source>
</evidence>
<dbReference type="InterPro" id="IPR001509">
    <property type="entry name" value="Epimerase_deHydtase"/>
</dbReference>